<dbReference type="PROSITE" id="PS00218">
    <property type="entry name" value="AMINO_ACID_PERMEASE_1"/>
    <property type="match status" value="1"/>
</dbReference>
<keyword evidence="11" id="KW-1185">Reference proteome</keyword>
<dbReference type="GO" id="GO:0016020">
    <property type="term" value="C:membrane"/>
    <property type="evidence" value="ECO:0007669"/>
    <property type="project" value="UniProtKB-SubCell"/>
</dbReference>
<feature type="region of interest" description="Disordered" evidence="7">
    <location>
        <begin position="1"/>
        <end position="23"/>
    </location>
</feature>
<dbReference type="PIRSF" id="PIRSF006060">
    <property type="entry name" value="AA_transporter"/>
    <property type="match status" value="1"/>
</dbReference>
<dbReference type="AlphaFoldDB" id="A0A165J870"/>
<dbReference type="RefSeq" id="XP_018191434.1">
    <property type="nucleotide sequence ID" value="XM_018330385.1"/>
</dbReference>
<keyword evidence="5 8" id="KW-1133">Transmembrane helix</keyword>
<keyword evidence="2" id="KW-0813">Transport</keyword>
<feature type="transmembrane region" description="Helical" evidence="8">
    <location>
        <begin position="369"/>
        <end position="386"/>
    </location>
</feature>
<dbReference type="InParanoid" id="A0A165J870"/>
<dbReference type="InterPro" id="IPR004841">
    <property type="entry name" value="AA-permease/SLC12A_dom"/>
</dbReference>
<dbReference type="OMA" id="TIVWAVN"/>
<evidence type="ECO:0000256" key="5">
    <source>
        <dbReference type="ARBA" id="ARBA00022989"/>
    </source>
</evidence>
<evidence type="ECO:0000256" key="3">
    <source>
        <dbReference type="ARBA" id="ARBA00022692"/>
    </source>
</evidence>
<keyword evidence="3 8" id="KW-0812">Transmembrane</keyword>
<feature type="transmembrane region" description="Helical" evidence="8">
    <location>
        <begin position="160"/>
        <end position="180"/>
    </location>
</feature>
<dbReference type="GeneID" id="28895522"/>
<accession>A0A165J870</accession>
<evidence type="ECO:0000256" key="4">
    <source>
        <dbReference type="ARBA" id="ARBA00022970"/>
    </source>
</evidence>
<feature type="transmembrane region" description="Helical" evidence="8">
    <location>
        <begin position="271"/>
        <end position="290"/>
    </location>
</feature>
<feature type="transmembrane region" description="Helical" evidence="8">
    <location>
        <begin position="398"/>
        <end position="419"/>
    </location>
</feature>
<evidence type="ECO:0000313" key="11">
    <source>
        <dbReference type="Proteomes" id="UP000076632"/>
    </source>
</evidence>
<dbReference type="InterPro" id="IPR004840">
    <property type="entry name" value="Amino_acid_permease_CS"/>
</dbReference>
<name>A0A165J870_XYLHT</name>
<dbReference type="Pfam" id="PF00324">
    <property type="entry name" value="AA_permease"/>
    <property type="match status" value="1"/>
</dbReference>
<protein>
    <recommendedName>
        <fullName evidence="9">Amino acid permease/ SLC12A domain-containing protein</fullName>
    </recommendedName>
</protein>
<dbReference type="Gene3D" id="1.20.1740.10">
    <property type="entry name" value="Amino acid/polyamine transporter I"/>
    <property type="match status" value="1"/>
</dbReference>
<feature type="transmembrane region" description="Helical" evidence="8">
    <location>
        <begin position="50"/>
        <end position="68"/>
    </location>
</feature>
<evidence type="ECO:0000256" key="7">
    <source>
        <dbReference type="SAM" id="MobiDB-lite"/>
    </source>
</evidence>
<gene>
    <name evidence="10" type="ORF">L228DRAFT_225515</name>
</gene>
<feature type="domain" description="Amino acid permease/ SLC12A" evidence="9">
    <location>
        <begin position="49"/>
        <end position="499"/>
    </location>
</feature>
<dbReference type="Proteomes" id="UP000076632">
    <property type="component" value="Unassembled WGS sequence"/>
</dbReference>
<evidence type="ECO:0000256" key="1">
    <source>
        <dbReference type="ARBA" id="ARBA00004141"/>
    </source>
</evidence>
<keyword evidence="4" id="KW-0029">Amino-acid transport</keyword>
<evidence type="ECO:0000259" key="9">
    <source>
        <dbReference type="Pfam" id="PF00324"/>
    </source>
</evidence>
<evidence type="ECO:0000313" key="10">
    <source>
        <dbReference type="EMBL" id="KZF25879.1"/>
    </source>
</evidence>
<dbReference type="PANTHER" id="PTHR43341:SF37">
    <property type="entry name" value="AMINO ACID TRANSPORTER (EUROFUNG)"/>
    <property type="match status" value="1"/>
</dbReference>
<organism evidence="10 11">
    <name type="scientific">Xylona heveae (strain CBS 132557 / TC161)</name>
    <dbReference type="NCBI Taxonomy" id="1328760"/>
    <lineage>
        <taxon>Eukaryota</taxon>
        <taxon>Fungi</taxon>
        <taxon>Dikarya</taxon>
        <taxon>Ascomycota</taxon>
        <taxon>Pezizomycotina</taxon>
        <taxon>Xylonomycetes</taxon>
        <taxon>Xylonales</taxon>
        <taxon>Xylonaceae</taxon>
        <taxon>Xylona</taxon>
    </lineage>
</organism>
<sequence length="552" mass="60129">MAAVEMSMSTKDEKAIGTSSPPDVEVEAGQLVEDHGGDSELQRRLTTRHLVMVAIGSSIGMGLWLGSGTSLTRGGPLGIFIGYVLSGTIVWAVNQSIGELAVMYPVPSAFVSWSGQFIDKSAAFALGWAYYFSYPINVANELQGICTVLSFWTDKVPIPAWISIFLVVVILVNIGAVNWFGEFEVTASMIKFFWIIVVIISCIVISAGGGPKGGAIGFRYWNEEPIRHGFKGFLRVMPTCIFAMSGAEASGLVAAETANPLKSVPAAVKSIWIRLTLFYLLGALMVTITVSPNDPNLFGGDGSNASPFVIAFRNAGIEPLAHMMNAVIFVSVLSSGTISAYAGSRLPIGLANLGMAPKFFKKCDRQGRPWAGLLSVFIVGGGLAYLNVNHSGAEVFNWLSNLTSLFTLFGWGLICLAHIRFRHAWKAQGFSPNDLPWKTWTYPFAAYWGLFWSVLLIIVEFYLSVWPLGAKATAESFFANYVSVPAIIVLYLGARCYYRGSWYIKAKDIDLYRGRRYYGTQKLAEADQAKKGNKVVGIFRKGFGAFFGDSGY</sequence>
<reference evidence="10 11" key="1">
    <citation type="journal article" date="2016" name="Fungal Biol.">
        <title>The genome of Xylona heveae provides a window into fungal endophytism.</title>
        <authorList>
            <person name="Gazis R."/>
            <person name="Kuo A."/>
            <person name="Riley R."/>
            <person name="LaButti K."/>
            <person name="Lipzen A."/>
            <person name="Lin J."/>
            <person name="Amirebrahimi M."/>
            <person name="Hesse C.N."/>
            <person name="Spatafora J.W."/>
            <person name="Henrissat B."/>
            <person name="Hainaut M."/>
            <person name="Grigoriev I.V."/>
            <person name="Hibbett D.S."/>
        </authorList>
    </citation>
    <scope>NUCLEOTIDE SEQUENCE [LARGE SCALE GENOMIC DNA]</scope>
    <source>
        <strain evidence="10 11">TC161</strain>
    </source>
</reference>
<dbReference type="InterPro" id="IPR050524">
    <property type="entry name" value="APC_YAT"/>
</dbReference>
<comment type="subcellular location">
    <subcellularLocation>
        <location evidence="1">Membrane</location>
        <topology evidence="1">Multi-pass membrane protein</topology>
    </subcellularLocation>
</comment>
<dbReference type="OrthoDB" id="3900342at2759"/>
<dbReference type="PANTHER" id="PTHR43341">
    <property type="entry name" value="AMINO ACID PERMEASE"/>
    <property type="match status" value="1"/>
</dbReference>
<evidence type="ECO:0000256" key="8">
    <source>
        <dbReference type="SAM" id="Phobius"/>
    </source>
</evidence>
<dbReference type="GO" id="GO:0015171">
    <property type="term" value="F:amino acid transmembrane transporter activity"/>
    <property type="evidence" value="ECO:0007669"/>
    <property type="project" value="TreeGrafter"/>
</dbReference>
<dbReference type="EMBL" id="KV407454">
    <property type="protein sequence ID" value="KZF25879.1"/>
    <property type="molecule type" value="Genomic_DNA"/>
</dbReference>
<feature type="transmembrane region" description="Helical" evidence="8">
    <location>
        <begin position="326"/>
        <end position="348"/>
    </location>
</feature>
<feature type="transmembrane region" description="Helical" evidence="8">
    <location>
        <begin position="74"/>
        <end position="93"/>
    </location>
</feature>
<dbReference type="FunFam" id="1.20.1740.10:FF:000070">
    <property type="entry name" value="Amino acid transporter (Eurofung)"/>
    <property type="match status" value="1"/>
</dbReference>
<evidence type="ECO:0000256" key="2">
    <source>
        <dbReference type="ARBA" id="ARBA00022448"/>
    </source>
</evidence>
<feature type="transmembrane region" description="Helical" evidence="8">
    <location>
        <begin position="477"/>
        <end position="498"/>
    </location>
</feature>
<dbReference type="STRING" id="1328760.A0A165J870"/>
<keyword evidence="6 8" id="KW-0472">Membrane</keyword>
<feature type="transmembrane region" description="Helical" evidence="8">
    <location>
        <begin position="440"/>
        <end position="465"/>
    </location>
</feature>
<feature type="transmembrane region" description="Helical" evidence="8">
    <location>
        <begin position="192"/>
        <end position="210"/>
    </location>
</feature>
<evidence type="ECO:0000256" key="6">
    <source>
        <dbReference type="ARBA" id="ARBA00023136"/>
    </source>
</evidence>
<proteinExistence type="predicted"/>